<dbReference type="AlphaFoldDB" id="A0A0J7J6E7"/>
<evidence type="ECO:0000256" key="1">
    <source>
        <dbReference type="ARBA" id="ARBA00006226"/>
    </source>
</evidence>
<keyword evidence="4" id="KW-1185">Reference proteome</keyword>
<proteinExistence type="inferred from homology"/>
<keyword evidence="2" id="KW-1277">Toxin-antitoxin system</keyword>
<dbReference type="STRING" id="1658765.Msub_10259"/>
<dbReference type="Pfam" id="PF05016">
    <property type="entry name" value="ParE_toxin"/>
    <property type="match status" value="1"/>
</dbReference>
<dbReference type="PANTHER" id="PTHR33755">
    <property type="entry name" value="TOXIN PARE1-RELATED"/>
    <property type="match status" value="1"/>
</dbReference>
<dbReference type="InterPro" id="IPR007712">
    <property type="entry name" value="RelE/ParE_toxin"/>
</dbReference>
<dbReference type="RefSeq" id="WP_048494346.1">
    <property type="nucleotide sequence ID" value="NZ_LFBU01000001.1"/>
</dbReference>
<dbReference type="InterPro" id="IPR035093">
    <property type="entry name" value="RelE/ParE_toxin_dom_sf"/>
</dbReference>
<dbReference type="EMBL" id="LFBU01000001">
    <property type="protein sequence ID" value="KMQ74088.1"/>
    <property type="molecule type" value="Genomic_DNA"/>
</dbReference>
<accession>A0A0J7J6E7</accession>
<dbReference type="Proteomes" id="UP000036102">
    <property type="component" value="Unassembled WGS sequence"/>
</dbReference>
<dbReference type="OrthoDB" id="9798046at2"/>
<evidence type="ECO:0000313" key="4">
    <source>
        <dbReference type="Proteomes" id="UP000036102"/>
    </source>
</evidence>
<comment type="caution">
    <text evidence="3">The sequence shown here is derived from an EMBL/GenBank/DDBJ whole genome shotgun (WGS) entry which is preliminary data.</text>
</comment>
<dbReference type="PATRIC" id="fig|1658765.3.peg.254"/>
<sequence>MKIVWSLLALERVEDRARFIAEDNPDAAVRWVDDLFAAVERLADFPKSGRMVPEVGSPRIGELMFGTYRVIHSVKDQVDILTVRRSSQLLRMSEIGDEET</sequence>
<evidence type="ECO:0000313" key="3">
    <source>
        <dbReference type="EMBL" id="KMQ74088.1"/>
    </source>
</evidence>
<organism evidence="3 4">
    <name type="scientific">Marinobacter subterrani</name>
    <dbReference type="NCBI Taxonomy" id="1658765"/>
    <lineage>
        <taxon>Bacteria</taxon>
        <taxon>Pseudomonadati</taxon>
        <taxon>Pseudomonadota</taxon>
        <taxon>Gammaproteobacteria</taxon>
        <taxon>Pseudomonadales</taxon>
        <taxon>Marinobacteraceae</taxon>
        <taxon>Marinobacter</taxon>
    </lineage>
</organism>
<gene>
    <name evidence="3" type="ORF">Msub_10259</name>
</gene>
<evidence type="ECO:0000256" key="2">
    <source>
        <dbReference type="ARBA" id="ARBA00022649"/>
    </source>
</evidence>
<dbReference type="PANTHER" id="PTHR33755:SF5">
    <property type="entry name" value="TYPE II TOXIN-ANTITOXIN SYSTEM RELE_PARE FAMILY TOXIN"/>
    <property type="match status" value="1"/>
</dbReference>
<dbReference type="Gene3D" id="3.30.2310.20">
    <property type="entry name" value="RelE-like"/>
    <property type="match status" value="1"/>
</dbReference>
<dbReference type="InterPro" id="IPR051803">
    <property type="entry name" value="TA_system_RelE-like_toxin"/>
</dbReference>
<reference evidence="3 4" key="1">
    <citation type="submission" date="2015-06" db="EMBL/GenBank/DDBJ databases">
        <title>Marinobacter subterrani, a genetically tractable neutrophilic iron-oxidizing strain isolated from the Soudan Iron Mine.</title>
        <authorList>
            <person name="Bonis B.M."/>
            <person name="Gralnick J.A."/>
        </authorList>
    </citation>
    <scope>NUCLEOTIDE SEQUENCE [LARGE SCALE GENOMIC DNA]</scope>
    <source>
        <strain evidence="3 4">JG233</strain>
    </source>
</reference>
<protein>
    <submittedName>
        <fullName evidence="3">Plasmid stabilization system protein ParE</fullName>
    </submittedName>
</protein>
<name>A0A0J7J6E7_9GAMM</name>
<comment type="similarity">
    <text evidence="1">Belongs to the RelE toxin family.</text>
</comment>